<accession>A0A915IQ08</accession>
<dbReference type="AlphaFoldDB" id="A0A915IQ08"/>
<organism evidence="1 2">
    <name type="scientific">Romanomermis culicivorax</name>
    <name type="common">Nematode worm</name>
    <dbReference type="NCBI Taxonomy" id="13658"/>
    <lineage>
        <taxon>Eukaryota</taxon>
        <taxon>Metazoa</taxon>
        <taxon>Ecdysozoa</taxon>
        <taxon>Nematoda</taxon>
        <taxon>Enoplea</taxon>
        <taxon>Dorylaimia</taxon>
        <taxon>Mermithida</taxon>
        <taxon>Mermithoidea</taxon>
        <taxon>Mermithidae</taxon>
        <taxon>Romanomermis</taxon>
    </lineage>
</organism>
<evidence type="ECO:0000313" key="1">
    <source>
        <dbReference type="Proteomes" id="UP000887565"/>
    </source>
</evidence>
<proteinExistence type="predicted"/>
<name>A0A915IQ08_ROMCU</name>
<dbReference type="WBParaSite" id="nRc.2.0.1.t15955-RA">
    <property type="protein sequence ID" value="nRc.2.0.1.t15955-RA"/>
    <property type="gene ID" value="nRc.2.0.1.g15955"/>
</dbReference>
<protein>
    <submittedName>
        <fullName evidence="2">Uncharacterized protein</fullName>
    </submittedName>
</protein>
<reference evidence="2" key="1">
    <citation type="submission" date="2022-11" db="UniProtKB">
        <authorList>
            <consortium name="WormBaseParasite"/>
        </authorList>
    </citation>
    <scope>IDENTIFICATION</scope>
</reference>
<keyword evidence="1" id="KW-1185">Reference proteome</keyword>
<sequence length="136" mass="16086">MQELPKNRDYRPSVARRYMQHKFLTNNISCVEYLLENEQLKSTFEEIDYSHKFIDPKALPISQKNVGNACFSSKVQLWIANAMAWDRFWLEETFVALHTEIGNIYLENYVLWCAEHIIEPVQTLNVFDISRSALLR</sequence>
<evidence type="ECO:0000313" key="2">
    <source>
        <dbReference type="WBParaSite" id="nRc.2.0.1.t15955-RA"/>
    </source>
</evidence>
<dbReference type="Proteomes" id="UP000887565">
    <property type="component" value="Unplaced"/>
</dbReference>